<proteinExistence type="predicted"/>
<feature type="non-terminal residue" evidence="1">
    <location>
        <position position="1"/>
    </location>
</feature>
<keyword evidence="2" id="KW-1185">Reference proteome</keyword>
<dbReference type="Proteomes" id="UP000708208">
    <property type="component" value="Unassembled WGS sequence"/>
</dbReference>
<protein>
    <recommendedName>
        <fullName evidence="3">Cupin</fullName>
    </recommendedName>
</protein>
<feature type="non-terminal residue" evidence="1">
    <location>
        <position position="41"/>
    </location>
</feature>
<evidence type="ECO:0000313" key="2">
    <source>
        <dbReference type="Proteomes" id="UP000708208"/>
    </source>
</evidence>
<organism evidence="1 2">
    <name type="scientific">Allacma fusca</name>
    <dbReference type="NCBI Taxonomy" id="39272"/>
    <lineage>
        <taxon>Eukaryota</taxon>
        <taxon>Metazoa</taxon>
        <taxon>Ecdysozoa</taxon>
        <taxon>Arthropoda</taxon>
        <taxon>Hexapoda</taxon>
        <taxon>Collembola</taxon>
        <taxon>Symphypleona</taxon>
        <taxon>Sminthuridae</taxon>
        <taxon>Allacma</taxon>
    </lineage>
</organism>
<comment type="caution">
    <text evidence="1">The sequence shown here is derived from an EMBL/GenBank/DDBJ whole genome shotgun (WGS) entry which is preliminary data.</text>
</comment>
<sequence length="41" mass="4899">INRPCNYFGKYGTSSPFHIDNYNLYQEERIDWATRIGLKFA</sequence>
<evidence type="ECO:0008006" key="3">
    <source>
        <dbReference type="Google" id="ProtNLM"/>
    </source>
</evidence>
<evidence type="ECO:0000313" key="1">
    <source>
        <dbReference type="EMBL" id="CAG7818881.1"/>
    </source>
</evidence>
<dbReference type="EMBL" id="CAJVCH010433055">
    <property type="protein sequence ID" value="CAG7818881.1"/>
    <property type="molecule type" value="Genomic_DNA"/>
</dbReference>
<name>A0A8J2KIV9_9HEXA</name>
<accession>A0A8J2KIV9</accession>
<gene>
    <name evidence="1" type="ORF">AFUS01_LOCUS29358</name>
</gene>
<dbReference type="AlphaFoldDB" id="A0A8J2KIV9"/>
<reference evidence="1" key="1">
    <citation type="submission" date="2021-06" db="EMBL/GenBank/DDBJ databases">
        <authorList>
            <person name="Hodson N. C."/>
            <person name="Mongue J. A."/>
            <person name="Jaron S. K."/>
        </authorList>
    </citation>
    <scope>NUCLEOTIDE SEQUENCE</scope>
</reference>